<dbReference type="Proteomes" id="UP001174909">
    <property type="component" value="Unassembled WGS sequence"/>
</dbReference>
<dbReference type="AlphaFoldDB" id="A0AA35SXT2"/>
<evidence type="ECO:0000313" key="2">
    <source>
        <dbReference type="EMBL" id="CAI8037353.1"/>
    </source>
</evidence>
<dbReference type="EMBL" id="CASHTH010002928">
    <property type="protein sequence ID" value="CAI8037353.1"/>
    <property type="molecule type" value="Genomic_DNA"/>
</dbReference>
<evidence type="ECO:0000256" key="1">
    <source>
        <dbReference type="SAM" id="MobiDB-lite"/>
    </source>
</evidence>
<protein>
    <submittedName>
        <fullName evidence="2">Uncharacterized protein</fullName>
    </submittedName>
</protein>
<dbReference type="PANTHER" id="PTHR14375:SF2">
    <property type="entry name" value="SIMILAR TO RIKEN CDNA 4931414P19"/>
    <property type="match status" value="1"/>
</dbReference>
<dbReference type="InterPro" id="IPR028101">
    <property type="entry name" value="DUF4616"/>
</dbReference>
<name>A0AA35SXT2_GEOBA</name>
<proteinExistence type="predicted"/>
<keyword evidence="3" id="KW-1185">Reference proteome</keyword>
<reference evidence="2" key="1">
    <citation type="submission" date="2023-03" db="EMBL/GenBank/DDBJ databases">
        <authorList>
            <person name="Steffen K."/>
            <person name="Cardenas P."/>
        </authorList>
    </citation>
    <scope>NUCLEOTIDE SEQUENCE</scope>
</reference>
<sequence length="152" mass="17681">MTLSDVQEQLSIMQEHNDLHDSILKKVEKDVADLKKEIPKETPKLKQGRKSPRGLSACVRKVHASFDDDEQYNADERVKYSHNKVVTDKMVKDVVGAGDHEEKSDIAYAAKKYHEYLVRPLTQAQRKVVFKKNRLIQRRQRLFERCLKHAIG</sequence>
<feature type="compositionally biased region" description="Basic and acidic residues" evidence="1">
    <location>
        <begin position="35"/>
        <end position="44"/>
    </location>
</feature>
<feature type="region of interest" description="Disordered" evidence="1">
    <location>
        <begin position="35"/>
        <end position="54"/>
    </location>
</feature>
<gene>
    <name evidence="2" type="ORF">GBAR_LOCUS20877</name>
</gene>
<organism evidence="2 3">
    <name type="scientific">Geodia barretti</name>
    <name type="common">Barrett's horny sponge</name>
    <dbReference type="NCBI Taxonomy" id="519541"/>
    <lineage>
        <taxon>Eukaryota</taxon>
        <taxon>Metazoa</taxon>
        <taxon>Porifera</taxon>
        <taxon>Demospongiae</taxon>
        <taxon>Heteroscleromorpha</taxon>
        <taxon>Tetractinellida</taxon>
        <taxon>Astrophorina</taxon>
        <taxon>Geodiidae</taxon>
        <taxon>Geodia</taxon>
    </lineage>
</organism>
<evidence type="ECO:0000313" key="3">
    <source>
        <dbReference type="Proteomes" id="UP001174909"/>
    </source>
</evidence>
<comment type="caution">
    <text evidence="2">The sequence shown here is derived from an EMBL/GenBank/DDBJ whole genome shotgun (WGS) entry which is preliminary data.</text>
</comment>
<accession>A0AA35SXT2</accession>
<dbReference type="PANTHER" id="PTHR14375">
    <property type="entry name" value="SIMILAR TO RIKEN CDNA 4931414P19"/>
    <property type="match status" value="1"/>
</dbReference>